<dbReference type="InterPro" id="IPR010071">
    <property type="entry name" value="AA_adenyl_dom"/>
</dbReference>
<dbReference type="Gene3D" id="1.10.1200.10">
    <property type="entry name" value="ACP-like"/>
    <property type="match status" value="1"/>
</dbReference>
<dbReference type="Gene3D" id="2.30.38.10">
    <property type="entry name" value="Luciferase, Domain 3"/>
    <property type="match status" value="1"/>
</dbReference>
<proteinExistence type="predicted"/>
<dbReference type="InterPro" id="IPR036736">
    <property type="entry name" value="ACP-like_sf"/>
</dbReference>
<dbReference type="NCBIfam" id="TIGR01733">
    <property type="entry name" value="AA-adenyl-dom"/>
    <property type="match status" value="1"/>
</dbReference>
<dbReference type="GO" id="GO:0043041">
    <property type="term" value="P:amino acid activation for nonribosomal peptide biosynthetic process"/>
    <property type="evidence" value="ECO:0007669"/>
    <property type="project" value="TreeGrafter"/>
</dbReference>
<keyword evidence="1" id="KW-0596">Phosphopantetheine</keyword>
<comment type="caution">
    <text evidence="4">The sequence shown here is derived from an EMBL/GenBank/DDBJ whole genome shotgun (WGS) entry which is preliminary data.</text>
</comment>
<dbReference type="FunFam" id="3.40.50.12780:FF:000012">
    <property type="entry name" value="Non-ribosomal peptide synthetase"/>
    <property type="match status" value="1"/>
</dbReference>
<name>A0A2P8DL48_9BACT</name>
<dbReference type="OrthoDB" id="4317020at2"/>
<keyword evidence="5" id="KW-1185">Reference proteome</keyword>
<evidence type="ECO:0000313" key="4">
    <source>
        <dbReference type="EMBL" id="PSK97952.1"/>
    </source>
</evidence>
<dbReference type="PROSITE" id="PS50075">
    <property type="entry name" value="CARRIER"/>
    <property type="match status" value="1"/>
</dbReference>
<organism evidence="4 5">
    <name type="scientific">Cecembia rubra</name>
    <dbReference type="NCBI Taxonomy" id="1485585"/>
    <lineage>
        <taxon>Bacteria</taxon>
        <taxon>Pseudomonadati</taxon>
        <taxon>Bacteroidota</taxon>
        <taxon>Cytophagia</taxon>
        <taxon>Cytophagales</taxon>
        <taxon>Cyclobacteriaceae</taxon>
        <taxon>Cecembia</taxon>
    </lineage>
</organism>
<dbReference type="SUPFAM" id="SSF56801">
    <property type="entry name" value="Acetyl-CoA synthetase-like"/>
    <property type="match status" value="1"/>
</dbReference>
<dbReference type="InterPro" id="IPR020806">
    <property type="entry name" value="PKS_PP-bd"/>
</dbReference>
<dbReference type="PRINTS" id="PR00154">
    <property type="entry name" value="AMPBINDING"/>
</dbReference>
<accession>A0A2P8DL48</accession>
<gene>
    <name evidence="4" type="ORF">CLV48_12040</name>
</gene>
<dbReference type="FunFam" id="3.40.50.980:FF:000001">
    <property type="entry name" value="Non-ribosomal peptide synthetase"/>
    <property type="match status" value="1"/>
</dbReference>
<dbReference type="InterPro" id="IPR006162">
    <property type="entry name" value="Ppantetheine_attach_site"/>
</dbReference>
<reference evidence="4 5" key="1">
    <citation type="submission" date="2018-03" db="EMBL/GenBank/DDBJ databases">
        <title>Genomic Encyclopedia of Archaeal and Bacterial Type Strains, Phase II (KMG-II): from individual species to whole genera.</title>
        <authorList>
            <person name="Goeker M."/>
        </authorList>
    </citation>
    <scope>NUCLEOTIDE SEQUENCE [LARGE SCALE GENOMIC DNA]</scope>
    <source>
        <strain evidence="4 5">DSM 28057</strain>
    </source>
</reference>
<dbReference type="PANTHER" id="PTHR45527">
    <property type="entry name" value="NONRIBOSOMAL PEPTIDE SYNTHETASE"/>
    <property type="match status" value="1"/>
</dbReference>
<dbReference type="PROSITE" id="PS00012">
    <property type="entry name" value="PHOSPHOPANTETHEINE"/>
    <property type="match status" value="1"/>
</dbReference>
<feature type="non-terminal residue" evidence="4">
    <location>
        <position position="629"/>
    </location>
</feature>
<dbReference type="InterPro" id="IPR000873">
    <property type="entry name" value="AMP-dep_synth/lig_dom"/>
</dbReference>
<dbReference type="GO" id="GO:0005737">
    <property type="term" value="C:cytoplasm"/>
    <property type="evidence" value="ECO:0007669"/>
    <property type="project" value="TreeGrafter"/>
</dbReference>
<keyword evidence="2" id="KW-0597">Phosphoprotein</keyword>
<dbReference type="InterPro" id="IPR020459">
    <property type="entry name" value="AMP-binding"/>
</dbReference>
<dbReference type="SMART" id="SM00823">
    <property type="entry name" value="PKS_PP"/>
    <property type="match status" value="1"/>
</dbReference>
<sequence>MKLENINGIHQFFEAQVSINPNNVSLCFEGEELTYLKVNNLSNQLANQLIAKGLKKGQIVGICMKRSSEMIFSILAIWKAGGVYLPLDADYPKDRLSFMAEDAAIEFLLTHLDCRDTIEKAFQDFRGEVLVWEDFLGDLDAFSVQNLNLDIQASDLAYIIYTSGSTGRPKGVLLEHKGLNNLVTVQTDLFGITSSSKILQFASISFDTSLWEILLALSSGACLVLAKSPGLMLDGSLSRTLRDYKVTHFTAPPSVLAILDPTEYPALEVVVSGGEALKKEIANRWARLKKLYNAYGPTEATIEVLVAEIDADMEVISLGKPLPNTRIYILDEEGMQVQIGVPGELCIGGIGLARGYLNRPDLTSEKFVADPFSPGGRMYRSGDLARWLPTGEIEYLGRIDQQVKIRGFRIEMGEIESNLLELPGIKDVVVTLRHTVDGPDFLCAYYIAKEEKPALELRDFLSLRLPVYMIPARFMQMQEFPLTPNGKIDKKSLPDPGDTVTTGAEFIAPSTQLETVIVRHWSQLLGLDMESISTVDNFFALGGDSLKSAQLAGRLSQETQILVSVRDIFTKPTIAGLAVLIASREQSASLRIRKAPVQESYPLASAQKRVYLHSLQQGEGTVLYNMPSV</sequence>
<dbReference type="PROSITE" id="PS00455">
    <property type="entry name" value="AMP_BINDING"/>
    <property type="match status" value="1"/>
</dbReference>
<evidence type="ECO:0000259" key="3">
    <source>
        <dbReference type="PROSITE" id="PS50075"/>
    </source>
</evidence>
<dbReference type="RefSeq" id="WP_146140131.1">
    <property type="nucleotide sequence ID" value="NZ_PYGF01000020.1"/>
</dbReference>
<evidence type="ECO:0000313" key="5">
    <source>
        <dbReference type="Proteomes" id="UP000240708"/>
    </source>
</evidence>
<dbReference type="Pfam" id="PF13193">
    <property type="entry name" value="AMP-binding_C"/>
    <property type="match status" value="1"/>
</dbReference>
<dbReference type="Proteomes" id="UP000240708">
    <property type="component" value="Unassembled WGS sequence"/>
</dbReference>
<dbReference type="InterPro" id="IPR009081">
    <property type="entry name" value="PP-bd_ACP"/>
</dbReference>
<dbReference type="Gene3D" id="3.40.50.980">
    <property type="match status" value="2"/>
</dbReference>
<dbReference type="EMBL" id="PYGF01000020">
    <property type="protein sequence ID" value="PSK97952.1"/>
    <property type="molecule type" value="Genomic_DNA"/>
</dbReference>
<dbReference type="InterPro" id="IPR045851">
    <property type="entry name" value="AMP-bd_C_sf"/>
</dbReference>
<protein>
    <submittedName>
        <fullName evidence="4">Amino acid adenylation domain-containing protein</fullName>
    </submittedName>
</protein>
<dbReference type="InterPro" id="IPR020845">
    <property type="entry name" value="AMP-binding_CS"/>
</dbReference>
<dbReference type="CDD" id="cd05930">
    <property type="entry name" value="A_NRPS"/>
    <property type="match status" value="1"/>
</dbReference>
<dbReference type="PANTHER" id="PTHR45527:SF1">
    <property type="entry name" value="FATTY ACID SYNTHASE"/>
    <property type="match status" value="1"/>
</dbReference>
<evidence type="ECO:0000256" key="2">
    <source>
        <dbReference type="ARBA" id="ARBA00022553"/>
    </source>
</evidence>
<dbReference type="FunFam" id="2.30.38.10:FF:000001">
    <property type="entry name" value="Non-ribosomal peptide synthetase PvdI"/>
    <property type="match status" value="1"/>
</dbReference>
<dbReference type="AlphaFoldDB" id="A0A2P8DL48"/>
<dbReference type="SUPFAM" id="SSF47336">
    <property type="entry name" value="ACP-like"/>
    <property type="match status" value="1"/>
</dbReference>
<dbReference type="InterPro" id="IPR025110">
    <property type="entry name" value="AMP-bd_C"/>
</dbReference>
<feature type="domain" description="Carrier" evidence="3">
    <location>
        <begin position="508"/>
        <end position="585"/>
    </location>
</feature>
<evidence type="ECO:0000256" key="1">
    <source>
        <dbReference type="ARBA" id="ARBA00022450"/>
    </source>
</evidence>
<dbReference type="GO" id="GO:0031177">
    <property type="term" value="F:phosphopantetheine binding"/>
    <property type="evidence" value="ECO:0007669"/>
    <property type="project" value="InterPro"/>
</dbReference>
<dbReference type="Pfam" id="PF00501">
    <property type="entry name" value="AMP-binding"/>
    <property type="match status" value="1"/>
</dbReference>
<dbReference type="GO" id="GO:0044550">
    <property type="term" value="P:secondary metabolite biosynthetic process"/>
    <property type="evidence" value="ECO:0007669"/>
    <property type="project" value="TreeGrafter"/>
</dbReference>
<dbReference type="Pfam" id="PF00550">
    <property type="entry name" value="PP-binding"/>
    <property type="match status" value="1"/>
</dbReference>
<dbReference type="Gene3D" id="3.30.300.30">
    <property type="match status" value="1"/>
</dbReference>